<dbReference type="GO" id="GO:0005975">
    <property type="term" value="P:carbohydrate metabolic process"/>
    <property type="evidence" value="ECO:0007669"/>
    <property type="project" value="InterPro"/>
</dbReference>
<dbReference type="PANTHER" id="PTHR42976">
    <property type="entry name" value="BIFUNCTIONAL CHITINASE/LYSOZYME-RELATED"/>
    <property type="match status" value="1"/>
</dbReference>
<sequence>MKRTITKVLAATAFSLAAMASQASNIYAPYVDMTEWPTPILDKIGVQQGIQQFTLAFVVAGSGGCVPSWGGVQAIGPGISSDLLTAISGGITNYRAKGGEVAVSFGGANGTPLMQACTDVPSLQAAFQTVVDTYSLAHIDFDIEGSSQDDLAALARNFQAVTQLQTAMAAKGKTLHVTLTLPVLASGLTGEGMNVLNAAIQNHTAFDVVNVMAMDYGPSGVEMGQAAIQAAQSLYAQLDTAFKAAGQTKTSAQLWQMVGVTPMIGVNDTQGETFTLDDAQTVTNTGIANNYGLLSNWSAGRDVACATPGGSASSSCSGVAQTPYQFASIFERFADHWGSGVTKDPSYGGGSSGGTGGSGAAPWSASQVYTAGMQVTYQGSTYQAQWWTQGDVPGQSSVWKLVSGATPNWSASVAYSGGSCVMYQGAKYCAQWWTQGNVPSDGGVWVKSN</sequence>
<dbReference type="OrthoDB" id="6018988at2"/>
<dbReference type="AlphaFoldDB" id="A0A2N7VZE1"/>
<dbReference type="SUPFAM" id="SSF51445">
    <property type="entry name" value="(Trans)glycosidases"/>
    <property type="match status" value="1"/>
</dbReference>
<dbReference type="Gene3D" id="3.20.20.80">
    <property type="entry name" value="Glycosidases"/>
    <property type="match status" value="1"/>
</dbReference>
<dbReference type="Pfam" id="PF00704">
    <property type="entry name" value="Glyco_hydro_18"/>
    <property type="match status" value="1"/>
</dbReference>
<dbReference type="GO" id="GO:0030246">
    <property type="term" value="F:carbohydrate binding"/>
    <property type="evidence" value="ECO:0007669"/>
    <property type="project" value="InterPro"/>
</dbReference>
<accession>A0A2N7VZE1</accession>
<organism evidence="4 5">
    <name type="scientific">Trinickia dabaoshanensis</name>
    <dbReference type="NCBI Taxonomy" id="564714"/>
    <lineage>
        <taxon>Bacteria</taxon>
        <taxon>Pseudomonadati</taxon>
        <taxon>Pseudomonadota</taxon>
        <taxon>Betaproteobacteria</taxon>
        <taxon>Burkholderiales</taxon>
        <taxon>Burkholderiaceae</taxon>
        <taxon>Trinickia</taxon>
    </lineage>
</organism>
<protein>
    <submittedName>
        <fullName evidence="4">Chitinase</fullName>
    </submittedName>
</protein>
<keyword evidence="2" id="KW-0732">Signal</keyword>
<dbReference type="InterPro" id="IPR003610">
    <property type="entry name" value="CBM5/12"/>
</dbReference>
<dbReference type="SUPFAM" id="SSF51055">
    <property type="entry name" value="Carbohydrate binding domain"/>
    <property type="match status" value="2"/>
</dbReference>
<evidence type="ECO:0000256" key="2">
    <source>
        <dbReference type="SAM" id="SignalP"/>
    </source>
</evidence>
<dbReference type="CDD" id="cd12215">
    <property type="entry name" value="ChiC_BD"/>
    <property type="match status" value="2"/>
</dbReference>
<dbReference type="GO" id="GO:0004553">
    <property type="term" value="F:hydrolase activity, hydrolyzing O-glycosyl compounds"/>
    <property type="evidence" value="ECO:0007669"/>
    <property type="project" value="InterPro"/>
</dbReference>
<gene>
    <name evidence="4" type="ORF">C0Z18_04185</name>
</gene>
<dbReference type="GO" id="GO:0005576">
    <property type="term" value="C:extracellular region"/>
    <property type="evidence" value="ECO:0007669"/>
    <property type="project" value="InterPro"/>
</dbReference>
<dbReference type="Proteomes" id="UP000235616">
    <property type="component" value="Unassembled WGS sequence"/>
</dbReference>
<evidence type="ECO:0000259" key="3">
    <source>
        <dbReference type="SMART" id="SM00495"/>
    </source>
</evidence>
<dbReference type="PANTHER" id="PTHR42976:SF1">
    <property type="entry name" value="GH18 DOMAIN-CONTAINING PROTEIN-RELATED"/>
    <property type="match status" value="1"/>
</dbReference>
<dbReference type="InterPro" id="IPR036573">
    <property type="entry name" value="CBM_sf_5/12"/>
</dbReference>
<name>A0A2N7VZE1_9BURK</name>
<reference evidence="4 5" key="1">
    <citation type="submission" date="2018-01" db="EMBL/GenBank/DDBJ databases">
        <title>Whole genome analyses suggest that Burkholderia sensu lato contains two further novel genera in the rhizoxinica-symbiotica group Mycetohabitans gen. nov., and Trinickia gen. nov.: implications for the evolution of diazotrophy and nodulation in the Burkholderiaceae.</title>
        <authorList>
            <person name="Estrada-de los Santos P."/>
            <person name="Palmer M."/>
            <person name="Chavez-Ramirez B."/>
            <person name="Beukes C."/>
            <person name="Steenkamp E.T."/>
            <person name="Hirsch A.M."/>
            <person name="Manyaka P."/>
            <person name="Maluk M."/>
            <person name="Lafos M."/>
            <person name="Crook M."/>
            <person name="Gross E."/>
            <person name="Simon M.F."/>
            <person name="Bueno dos Reis Junior F."/>
            <person name="Poole P.S."/>
            <person name="Venter S.N."/>
            <person name="James E.K."/>
        </authorList>
    </citation>
    <scope>NUCLEOTIDE SEQUENCE [LARGE SCALE GENOMIC DNA]</scope>
    <source>
        <strain evidence="4 5">GIMN1.004</strain>
    </source>
</reference>
<evidence type="ECO:0000313" key="4">
    <source>
        <dbReference type="EMBL" id="PMS22534.1"/>
    </source>
</evidence>
<dbReference type="InterPro" id="IPR052750">
    <property type="entry name" value="GH18_Chitinase"/>
</dbReference>
<keyword evidence="1" id="KW-0378">Hydrolase</keyword>
<evidence type="ECO:0000313" key="5">
    <source>
        <dbReference type="Proteomes" id="UP000235616"/>
    </source>
</evidence>
<feature type="domain" description="Chitin-binding type-3" evidence="3">
    <location>
        <begin position="406"/>
        <end position="448"/>
    </location>
</feature>
<keyword evidence="5" id="KW-1185">Reference proteome</keyword>
<feature type="signal peptide" evidence="2">
    <location>
        <begin position="1"/>
        <end position="23"/>
    </location>
</feature>
<dbReference type="InterPro" id="IPR001223">
    <property type="entry name" value="Glyco_hydro18_cat"/>
</dbReference>
<evidence type="ECO:0000256" key="1">
    <source>
        <dbReference type="ARBA" id="ARBA00022801"/>
    </source>
</evidence>
<feature type="domain" description="Chitin-binding type-3" evidence="3">
    <location>
        <begin position="360"/>
        <end position="402"/>
    </location>
</feature>
<dbReference type="SMART" id="SM00495">
    <property type="entry name" value="ChtBD3"/>
    <property type="match status" value="2"/>
</dbReference>
<dbReference type="Pfam" id="PF02839">
    <property type="entry name" value="CBM_5_12"/>
    <property type="match status" value="2"/>
</dbReference>
<proteinExistence type="predicted"/>
<dbReference type="CDD" id="cd06543">
    <property type="entry name" value="GH18_PF-ChiA-like"/>
    <property type="match status" value="1"/>
</dbReference>
<feature type="chain" id="PRO_5014964117" evidence="2">
    <location>
        <begin position="24"/>
        <end position="449"/>
    </location>
</feature>
<dbReference type="EMBL" id="PNYA01000003">
    <property type="protein sequence ID" value="PMS22534.1"/>
    <property type="molecule type" value="Genomic_DNA"/>
</dbReference>
<comment type="caution">
    <text evidence="4">The sequence shown here is derived from an EMBL/GenBank/DDBJ whole genome shotgun (WGS) entry which is preliminary data.</text>
</comment>
<dbReference type="Gene3D" id="2.10.10.20">
    <property type="entry name" value="Carbohydrate-binding module superfamily 5/12"/>
    <property type="match status" value="2"/>
</dbReference>
<dbReference type="InterPro" id="IPR017853">
    <property type="entry name" value="GH"/>
</dbReference>